<dbReference type="InterPro" id="IPR024079">
    <property type="entry name" value="MetalloPept_cat_dom_sf"/>
</dbReference>
<dbReference type="Gene3D" id="3.40.390.10">
    <property type="entry name" value="Collagenase (Catalytic Domain)"/>
    <property type="match status" value="1"/>
</dbReference>
<sequence>MGGGMSKRLGCGGIESHQGCSVGMKTGGTGTAPGRREGTNHIQPYHFSSCSLEEYINALRIGHGICLFNKPGQLEDFRSCGNGIKEQDEDCDCGTMEAAMCAMN</sequence>
<dbReference type="PANTHER" id="PTHR11905">
    <property type="entry name" value="ADAM A DISINTEGRIN AND METALLOPROTEASE DOMAIN"/>
    <property type="match status" value="1"/>
</dbReference>
<reference evidence="2" key="1">
    <citation type="journal article" date="2020" name="Cell">
        <title>Large-Scale Comparative Analyses of Tick Genomes Elucidate Their Genetic Diversity and Vector Capacities.</title>
        <authorList>
            <consortium name="Tick Genome and Microbiome Consortium (TIGMIC)"/>
            <person name="Jia N."/>
            <person name="Wang J."/>
            <person name="Shi W."/>
            <person name="Du L."/>
            <person name="Sun Y."/>
            <person name="Zhan W."/>
            <person name="Jiang J.F."/>
            <person name="Wang Q."/>
            <person name="Zhang B."/>
            <person name="Ji P."/>
            <person name="Bell-Sakyi L."/>
            <person name="Cui X.M."/>
            <person name="Yuan T.T."/>
            <person name="Jiang B.G."/>
            <person name="Yang W.F."/>
            <person name="Lam T.T."/>
            <person name="Chang Q.C."/>
            <person name="Ding S.J."/>
            <person name="Wang X.J."/>
            <person name="Zhu J.G."/>
            <person name="Ruan X.D."/>
            <person name="Zhao L."/>
            <person name="Wei J.T."/>
            <person name="Ye R.Z."/>
            <person name="Que T.C."/>
            <person name="Du C.H."/>
            <person name="Zhou Y.H."/>
            <person name="Cheng J.X."/>
            <person name="Dai P.F."/>
            <person name="Guo W.B."/>
            <person name="Han X.H."/>
            <person name="Huang E.J."/>
            <person name="Li L.F."/>
            <person name="Wei W."/>
            <person name="Gao Y.C."/>
            <person name="Liu J.Z."/>
            <person name="Shao H.Z."/>
            <person name="Wang X."/>
            <person name="Wang C.C."/>
            <person name="Yang T.C."/>
            <person name="Huo Q.B."/>
            <person name="Li W."/>
            <person name="Chen H.Y."/>
            <person name="Chen S.E."/>
            <person name="Zhou L.G."/>
            <person name="Ni X.B."/>
            <person name="Tian J.H."/>
            <person name="Sheng Y."/>
            <person name="Liu T."/>
            <person name="Pan Y.S."/>
            <person name="Xia L.Y."/>
            <person name="Li J."/>
            <person name="Zhao F."/>
            <person name="Cao W.C."/>
        </authorList>
    </citation>
    <scope>NUCLEOTIDE SEQUENCE</scope>
    <source>
        <strain evidence="2">Rsan-2018</strain>
    </source>
</reference>
<keyword evidence="3" id="KW-1185">Reference proteome</keyword>
<accession>A0A9D4Q2X4</accession>
<dbReference type="AlphaFoldDB" id="A0A9D4Q2X4"/>
<feature type="region of interest" description="Disordered" evidence="1">
    <location>
        <begin position="1"/>
        <end position="38"/>
    </location>
</feature>
<proteinExistence type="predicted"/>
<gene>
    <name evidence="2" type="ORF">HPB52_021281</name>
</gene>
<evidence type="ECO:0000256" key="1">
    <source>
        <dbReference type="SAM" id="MobiDB-lite"/>
    </source>
</evidence>
<dbReference type="VEuPathDB" id="VectorBase:RSAN_027824"/>
<dbReference type="Proteomes" id="UP000821837">
    <property type="component" value="Chromosome 3"/>
</dbReference>
<protein>
    <submittedName>
        <fullName evidence="2">Uncharacterized protein</fullName>
    </submittedName>
</protein>
<dbReference type="EMBL" id="JABSTV010001249">
    <property type="protein sequence ID" value="KAH7963514.1"/>
    <property type="molecule type" value="Genomic_DNA"/>
</dbReference>
<name>A0A9D4Q2X4_RHISA</name>
<dbReference type="GO" id="GO:0008237">
    <property type="term" value="F:metallopeptidase activity"/>
    <property type="evidence" value="ECO:0007669"/>
    <property type="project" value="InterPro"/>
</dbReference>
<feature type="compositionally biased region" description="Gly residues" evidence="1">
    <location>
        <begin position="1"/>
        <end position="13"/>
    </location>
</feature>
<evidence type="ECO:0000313" key="2">
    <source>
        <dbReference type="EMBL" id="KAH7963514.1"/>
    </source>
</evidence>
<dbReference type="SUPFAM" id="SSF55486">
    <property type="entry name" value="Metalloproteases ('zincins'), catalytic domain"/>
    <property type="match status" value="1"/>
</dbReference>
<organism evidence="2 3">
    <name type="scientific">Rhipicephalus sanguineus</name>
    <name type="common">Brown dog tick</name>
    <name type="synonym">Ixodes sanguineus</name>
    <dbReference type="NCBI Taxonomy" id="34632"/>
    <lineage>
        <taxon>Eukaryota</taxon>
        <taxon>Metazoa</taxon>
        <taxon>Ecdysozoa</taxon>
        <taxon>Arthropoda</taxon>
        <taxon>Chelicerata</taxon>
        <taxon>Arachnida</taxon>
        <taxon>Acari</taxon>
        <taxon>Parasitiformes</taxon>
        <taxon>Ixodida</taxon>
        <taxon>Ixodoidea</taxon>
        <taxon>Ixodidae</taxon>
        <taxon>Rhipicephalinae</taxon>
        <taxon>Rhipicephalus</taxon>
        <taxon>Rhipicephalus</taxon>
    </lineage>
</organism>
<reference evidence="2" key="2">
    <citation type="submission" date="2021-09" db="EMBL/GenBank/DDBJ databases">
        <authorList>
            <person name="Jia N."/>
            <person name="Wang J."/>
            <person name="Shi W."/>
            <person name="Du L."/>
            <person name="Sun Y."/>
            <person name="Zhan W."/>
            <person name="Jiang J."/>
            <person name="Wang Q."/>
            <person name="Zhang B."/>
            <person name="Ji P."/>
            <person name="Sakyi L.B."/>
            <person name="Cui X."/>
            <person name="Yuan T."/>
            <person name="Jiang B."/>
            <person name="Yang W."/>
            <person name="Lam T.T.-Y."/>
            <person name="Chang Q."/>
            <person name="Ding S."/>
            <person name="Wang X."/>
            <person name="Zhu J."/>
            <person name="Ruan X."/>
            <person name="Zhao L."/>
            <person name="Wei J."/>
            <person name="Que T."/>
            <person name="Du C."/>
            <person name="Cheng J."/>
            <person name="Dai P."/>
            <person name="Han X."/>
            <person name="Huang E."/>
            <person name="Gao Y."/>
            <person name="Liu J."/>
            <person name="Shao H."/>
            <person name="Ye R."/>
            <person name="Li L."/>
            <person name="Wei W."/>
            <person name="Wang X."/>
            <person name="Wang C."/>
            <person name="Huo Q."/>
            <person name="Li W."/>
            <person name="Guo W."/>
            <person name="Chen H."/>
            <person name="Chen S."/>
            <person name="Zhou L."/>
            <person name="Zhou L."/>
            <person name="Ni X."/>
            <person name="Tian J."/>
            <person name="Zhou Y."/>
            <person name="Sheng Y."/>
            <person name="Liu T."/>
            <person name="Pan Y."/>
            <person name="Xia L."/>
            <person name="Li J."/>
            <person name="Zhao F."/>
            <person name="Cao W."/>
        </authorList>
    </citation>
    <scope>NUCLEOTIDE SEQUENCE</scope>
    <source>
        <strain evidence="2">Rsan-2018</strain>
        <tissue evidence="2">Larvae</tissue>
    </source>
</reference>
<evidence type="ECO:0000313" key="3">
    <source>
        <dbReference type="Proteomes" id="UP000821837"/>
    </source>
</evidence>
<comment type="caution">
    <text evidence="2">The sequence shown here is derived from an EMBL/GenBank/DDBJ whole genome shotgun (WGS) entry which is preliminary data.</text>
</comment>
<dbReference type="PANTHER" id="PTHR11905:SF237">
    <property type="entry name" value="MIND-MELD, ISOFORM J"/>
    <property type="match status" value="1"/>
</dbReference>